<dbReference type="PANTHER" id="PTHR35446">
    <property type="entry name" value="SI:CH211-175M2.5"/>
    <property type="match status" value="1"/>
</dbReference>
<sequence>MIVTTPALDTATGHVADMYSADLREDGLVYGHTRAMAVNPEAHQAFETLVRAIVPSIGLRTYELATLGAARAIGSQHCLLAHGRKTLRAGLFDEDELAHLVRDEPGSGLDDADLAVLEFAEKLSTDAAAMTDADAQRLRDAGFSDRQIVDIALAAGVRNYFSRALQALAVPVDDVPGLSPAIATALREAAQRTTPPVGDISGG</sequence>
<dbReference type="EMBL" id="JACXZS010000007">
    <property type="protein sequence ID" value="MBD3942333.1"/>
    <property type="molecule type" value="Genomic_DNA"/>
</dbReference>
<evidence type="ECO:0000313" key="3">
    <source>
        <dbReference type="Proteomes" id="UP000598426"/>
    </source>
</evidence>
<feature type="domain" description="Carboxymuconolactone decarboxylase-like" evidence="1">
    <location>
        <begin position="40"/>
        <end position="102"/>
    </location>
</feature>
<proteinExistence type="predicted"/>
<evidence type="ECO:0000313" key="2">
    <source>
        <dbReference type="EMBL" id="MBD3942333.1"/>
    </source>
</evidence>
<name>A0ABR8NNU9_9MICO</name>
<accession>A0ABR8NNU9</accession>
<dbReference type="PANTHER" id="PTHR35446:SF2">
    <property type="entry name" value="CARBOXYMUCONOLACTONE DECARBOXYLASE-LIKE DOMAIN-CONTAINING PROTEIN"/>
    <property type="match status" value="1"/>
</dbReference>
<comment type="caution">
    <text evidence="2">The sequence shown here is derived from an EMBL/GenBank/DDBJ whole genome shotgun (WGS) entry which is preliminary data.</text>
</comment>
<dbReference type="Pfam" id="PF02627">
    <property type="entry name" value="CMD"/>
    <property type="match status" value="1"/>
</dbReference>
<gene>
    <name evidence="2" type="ORF">IF188_11550</name>
</gene>
<dbReference type="InterPro" id="IPR029032">
    <property type="entry name" value="AhpD-like"/>
</dbReference>
<evidence type="ECO:0000259" key="1">
    <source>
        <dbReference type="Pfam" id="PF02627"/>
    </source>
</evidence>
<reference evidence="2 3" key="1">
    <citation type="submission" date="2020-09" db="EMBL/GenBank/DDBJ databases">
        <title>Isolation and identification of active actinomycetes.</title>
        <authorList>
            <person name="Li X."/>
        </authorList>
    </citation>
    <scope>NUCLEOTIDE SEQUENCE [LARGE SCALE GENOMIC DNA]</scope>
    <source>
        <strain evidence="2 3">NEAU-LLC</strain>
    </source>
</reference>
<keyword evidence="3" id="KW-1185">Reference proteome</keyword>
<dbReference type="Proteomes" id="UP000598426">
    <property type="component" value="Unassembled WGS sequence"/>
</dbReference>
<dbReference type="InterPro" id="IPR003779">
    <property type="entry name" value="CMD-like"/>
</dbReference>
<dbReference type="Gene3D" id="1.20.1290.10">
    <property type="entry name" value="AhpD-like"/>
    <property type="match status" value="1"/>
</dbReference>
<protein>
    <submittedName>
        <fullName evidence="2">Carboxymuconolactone decarboxylase family protein</fullName>
    </submittedName>
</protein>
<dbReference type="SUPFAM" id="SSF69118">
    <property type="entry name" value="AhpD-like"/>
    <property type="match status" value="1"/>
</dbReference>
<organism evidence="2 3">
    <name type="scientific">Microbacterium helvum</name>
    <dbReference type="NCBI Taxonomy" id="2773713"/>
    <lineage>
        <taxon>Bacteria</taxon>
        <taxon>Bacillati</taxon>
        <taxon>Actinomycetota</taxon>
        <taxon>Actinomycetes</taxon>
        <taxon>Micrococcales</taxon>
        <taxon>Microbacteriaceae</taxon>
        <taxon>Microbacterium</taxon>
    </lineage>
</organism>